<dbReference type="SUPFAM" id="SSF56935">
    <property type="entry name" value="Porins"/>
    <property type="match status" value="1"/>
</dbReference>
<dbReference type="STRING" id="338966.Ppro_1470"/>
<feature type="region of interest" description="Disordered" evidence="9">
    <location>
        <begin position="148"/>
        <end position="170"/>
    </location>
</feature>
<dbReference type="KEGG" id="ppd:Ppro_1470"/>
<feature type="signal peptide" evidence="10">
    <location>
        <begin position="1"/>
        <end position="20"/>
    </location>
</feature>
<dbReference type="Proteomes" id="UP000006732">
    <property type="component" value="Chromosome"/>
</dbReference>
<sequence>MRWSVAAGVALLALETTVQAGMAEEQTVEVDSVEVTGTRDREPVYSSFTVPESAAATVEEFSREDIRAVAPSSIYDIAALSPGAQVTFQGRKGMNALQLRGGDTLGVILDGVYIPWSQASRMLAQFPVDAIESVRVVRDSSAVTLGPLTPFSPAVNHDNAPTPGQGSSNQGFMVITTKRGKGFEVGGIAEYASHNSRNFQLYHGYKKGPLSYRLVGTVSGTDGRDGWNNAASTRSILANGNYDATDLKADFMVYFADSRREIQRSTKESTTSNALWYYDPMKSLQLSVNLHKPWNDVHTTSLSYARGRVTAHEVLRTTKATPDDISQADQSDMLHLWHVAATANNRFVAGLQGFRWESPTGQFFYENIARKEDLVSGYLHDEYRLNDRLTLDGGIRVDAKFIEKGSDKYSPLLGGNKMINDEWQQPAISLSLGGSYKLDRMHRLLARFGYTRQDADSFLATVDGKDLDTEERFKYELGIEANYHPAFNPTLTLFLYDIRKFAYAAATGGSGATAYNIYDSADVIREGVEFSCKGALPWGFGYNTGYSYITTDRGATNKIKPHHMVNLRLSHKINAVESNLILNYVGPYENNFLSTGSVYRPAGGYTRLDMNVSYAFTLRGAQARATLYGRNLLDDHYVTIAGWRDQGMVWGGKMEVAF</sequence>
<dbReference type="Gene3D" id="2.170.130.10">
    <property type="entry name" value="TonB-dependent receptor, plug domain"/>
    <property type="match status" value="1"/>
</dbReference>
<feature type="domain" description="TonB-dependent receptor plug" evidence="11">
    <location>
        <begin position="53"/>
        <end position="147"/>
    </location>
</feature>
<dbReference type="InterPro" id="IPR036942">
    <property type="entry name" value="Beta-barrel_TonB_sf"/>
</dbReference>
<dbReference type="PROSITE" id="PS52016">
    <property type="entry name" value="TONB_DEPENDENT_REC_3"/>
    <property type="match status" value="1"/>
</dbReference>
<evidence type="ECO:0000256" key="9">
    <source>
        <dbReference type="SAM" id="MobiDB-lite"/>
    </source>
</evidence>
<evidence type="ECO:0000256" key="6">
    <source>
        <dbReference type="ARBA" id="ARBA00023136"/>
    </source>
</evidence>
<keyword evidence="12" id="KW-0675">Receptor</keyword>
<dbReference type="InterPro" id="IPR039426">
    <property type="entry name" value="TonB-dep_rcpt-like"/>
</dbReference>
<dbReference type="GO" id="GO:0015344">
    <property type="term" value="F:siderophore uptake transmembrane transporter activity"/>
    <property type="evidence" value="ECO:0007669"/>
    <property type="project" value="TreeGrafter"/>
</dbReference>
<reference evidence="12 13" key="1">
    <citation type="submission" date="2006-10" db="EMBL/GenBank/DDBJ databases">
        <title>Complete sequence of chromosome of Pelobacter propionicus DSM 2379.</title>
        <authorList>
            <consortium name="US DOE Joint Genome Institute"/>
            <person name="Copeland A."/>
            <person name="Lucas S."/>
            <person name="Lapidus A."/>
            <person name="Barry K."/>
            <person name="Detter J.C."/>
            <person name="Glavina del Rio T."/>
            <person name="Hammon N."/>
            <person name="Israni S."/>
            <person name="Dalin E."/>
            <person name="Tice H."/>
            <person name="Pitluck S."/>
            <person name="Saunders E."/>
            <person name="Brettin T."/>
            <person name="Bruce D."/>
            <person name="Han C."/>
            <person name="Tapia R."/>
            <person name="Schmutz J."/>
            <person name="Larimer F."/>
            <person name="Land M."/>
            <person name="Hauser L."/>
            <person name="Kyrpides N."/>
            <person name="Kim E."/>
            <person name="Lovley D."/>
            <person name="Richardson P."/>
        </authorList>
    </citation>
    <scope>NUCLEOTIDE SEQUENCE [LARGE SCALE GENOMIC DNA]</scope>
    <source>
        <strain evidence="13">DSM 2379 / NBRC 103807 / OttBd1</strain>
    </source>
</reference>
<evidence type="ECO:0000259" key="11">
    <source>
        <dbReference type="Pfam" id="PF07715"/>
    </source>
</evidence>
<organism evidence="12 13">
    <name type="scientific">Pelobacter propionicus (strain DSM 2379 / NBRC 103807 / OttBd1)</name>
    <dbReference type="NCBI Taxonomy" id="338966"/>
    <lineage>
        <taxon>Bacteria</taxon>
        <taxon>Pseudomonadati</taxon>
        <taxon>Thermodesulfobacteriota</taxon>
        <taxon>Desulfuromonadia</taxon>
        <taxon>Desulfuromonadales</taxon>
        <taxon>Desulfuromonadaceae</taxon>
        <taxon>Pelobacter</taxon>
    </lineage>
</organism>
<evidence type="ECO:0000256" key="8">
    <source>
        <dbReference type="PROSITE-ProRule" id="PRU01360"/>
    </source>
</evidence>
<keyword evidence="7 8" id="KW-0998">Cell outer membrane</keyword>
<dbReference type="PANTHER" id="PTHR30069:SF29">
    <property type="entry name" value="HEMOGLOBIN AND HEMOGLOBIN-HAPTOGLOBIN-BINDING PROTEIN 1-RELATED"/>
    <property type="match status" value="1"/>
</dbReference>
<gene>
    <name evidence="12" type="ordered locus">Ppro_1470</name>
</gene>
<dbReference type="eggNOG" id="COG4771">
    <property type="taxonomic scope" value="Bacteria"/>
</dbReference>
<dbReference type="OrthoDB" id="5409682at2"/>
<dbReference type="EMBL" id="CP000482">
    <property type="protein sequence ID" value="ABK99086.1"/>
    <property type="molecule type" value="Genomic_DNA"/>
</dbReference>
<proteinExistence type="inferred from homology"/>
<keyword evidence="6 8" id="KW-0472">Membrane</keyword>
<evidence type="ECO:0000256" key="7">
    <source>
        <dbReference type="ARBA" id="ARBA00023237"/>
    </source>
</evidence>
<comment type="similarity">
    <text evidence="8">Belongs to the TonB-dependent receptor family.</text>
</comment>
<dbReference type="Gene3D" id="2.40.170.20">
    <property type="entry name" value="TonB-dependent receptor, beta-barrel domain"/>
    <property type="match status" value="1"/>
</dbReference>
<evidence type="ECO:0000256" key="5">
    <source>
        <dbReference type="ARBA" id="ARBA00022729"/>
    </source>
</evidence>
<dbReference type="GO" id="GO:0044718">
    <property type="term" value="P:siderophore transmembrane transport"/>
    <property type="evidence" value="ECO:0007669"/>
    <property type="project" value="TreeGrafter"/>
</dbReference>
<dbReference type="RefSeq" id="WP_011735379.1">
    <property type="nucleotide sequence ID" value="NC_008609.1"/>
</dbReference>
<evidence type="ECO:0000256" key="2">
    <source>
        <dbReference type="ARBA" id="ARBA00022448"/>
    </source>
</evidence>
<dbReference type="Pfam" id="PF07715">
    <property type="entry name" value="Plug"/>
    <property type="match status" value="1"/>
</dbReference>
<keyword evidence="5 10" id="KW-0732">Signal</keyword>
<comment type="subcellular location">
    <subcellularLocation>
        <location evidence="1 8">Cell outer membrane</location>
        <topology evidence="1 8">Multi-pass membrane protein</topology>
    </subcellularLocation>
</comment>
<dbReference type="PANTHER" id="PTHR30069">
    <property type="entry name" value="TONB-DEPENDENT OUTER MEMBRANE RECEPTOR"/>
    <property type="match status" value="1"/>
</dbReference>
<evidence type="ECO:0000256" key="1">
    <source>
        <dbReference type="ARBA" id="ARBA00004571"/>
    </source>
</evidence>
<protein>
    <submittedName>
        <fullName evidence="12">TonB-dependent receptor</fullName>
    </submittedName>
</protein>
<keyword evidence="3 8" id="KW-1134">Transmembrane beta strand</keyword>
<dbReference type="GO" id="GO:0009279">
    <property type="term" value="C:cell outer membrane"/>
    <property type="evidence" value="ECO:0007669"/>
    <property type="project" value="UniProtKB-SubCell"/>
</dbReference>
<dbReference type="InterPro" id="IPR012910">
    <property type="entry name" value="Plug_dom"/>
</dbReference>
<accession>A1AP16</accession>
<name>A1AP16_PELPD</name>
<evidence type="ECO:0000256" key="10">
    <source>
        <dbReference type="SAM" id="SignalP"/>
    </source>
</evidence>
<feature type="chain" id="PRO_5002631817" evidence="10">
    <location>
        <begin position="21"/>
        <end position="658"/>
    </location>
</feature>
<dbReference type="InterPro" id="IPR037066">
    <property type="entry name" value="Plug_dom_sf"/>
</dbReference>
<evidence type="ECO:0000313" key="13">
    <source>
        <dbReference type="Proteomes" id="UP000006732"/>
    </source>
</evidence>
<dbReference type="HOGENOM" id="CLU_025327_0_0_7"/>
<evidence type="ECO:0000313" key="12">
    <source>
        <dbReference type="EMBL" id="ABK99086.1"/>
    </source>
</evidence>
<evidence type="ECO:0000256" key="3">
    <source>
        <dbReference type="ARBA" id="ARBA00022452"/>
    </source>
</evidence>
<keyword evidence="13" id="KW-1185">Reference proteome</keyword>
<keyword evidence="4 8" id="KW-0812">Transmembrane</keyword>
<evidence type="ECO:0000256" key="4">
    <source>
        <dbReference type="ARBA" id="ARBA00022692"/>
    </source>
</evidence>
<keyword evidence="2 8" id="KW-0813">Transport</keyword>
<dbReference type="AlphaFoldDB" id="A1AP16"/>